<comment type="similarity">
    <text evidence="1">Belongs to the short-chain dehydrogenases/reductases (SDR) family.</text>
</comment>
<dbReference type="SUPFAM" id="SSF51735">
    <property type="entry name" value="NAD(P)-binding Rossmann-fold domains"/>
    <property type="match status" value="1"/>
</dbReference>
<dbReference type="PRINTS" id="PR00081">
    <property type="entry name" value="GDHRDH"/>
</dbReference>
<dbReference type="Proteomes" id="UP001217089">
    <property type="component" value="Unassembled WGS sequence"/>
</dbReference>
<keyword evidence="2" id="KW-0521">NADP</keyword>
<dbReference type="InterPro" id="IPR051737">
    <property type="entry name" value="L-xylulose/Carbonyl_redctase"/>
</dbReference>
<dbReference type="InterPro" id="IPR036291">
    <property type="entry name" value="NAD(P)-bd_dom_sf"/>
</dbReference>
<evidence type="ECO:0000256" key="1">
    <source>
        <dbReference type="ARBA" id="ARBA00006484"/>
    </source>
</evidence>
<gene>
    <name evidence="3" type="ORF">KUTeg_004746</name>
</gene>
<accession>A0ABQ9FLM8</accession>
<dbReference type="PANTHER" id="PTHR44252">
    <property type="entry name" value="D-ERYTHRULOSE REDUCTASE"/>
    <property type="match status" value="1"/>
</dbReference>
<sequence length="209" mass="23142">MIMQTCTCYSRSRRIGKVIVKDLIDAGVEVFALAKIQTNLDKLKSEIPSVNIIAVDLADWDATWNAVGKLGDFDILVNNAAFMDAKIADYAFIEIPKELLENSIDVILKSAFNRVVAHSMIQRSSGGALINLSRLTGVRSYKGLSSYCVSKAGMYMMKVMALQFGPHNIRVNTVSPTSVRSEFLEKVMNSPDLKKVCEESNLCKAILWV</sequence>
<dbReference type="EMBL" id="JARBDR010000246">
    <property type="protein sequence ID" value="KAJ8316842.1"/>
    <property type="molecule type" value="Genomic_DNA"/>
</dbReference>
<protein>
    <submittedName>
        <fullName evidence="3">Uncharacterized protein</fullName>
    </submittedName>
</protein>
<evidence type="ECO:0000256" key="2">
    <source>
        <dbReference type="ARBA" id="ARBA00022857"/>
    </source>
</evidence>
<comment type="caution">
    <text evidence="3">The sequence shown here is derived from an EMBL/GenBank/DDBJ whole genome shotgun (WGS) entry which is preliminary data.</text>
</comment>
<dbReference type="Gene3D" id="3.40.50.720">
    <property type="entry name" value="NAD(P)-binding Rossmann-like Domain"/>
    <property type="match status" value="1"/>
</dbReference>
<evidence type="ECO:0000313" key="3">
    <source>
        <dbReference type="EMBL" id="KAJ8316842.1"/>
    </source>
</evidence>
<proteinExistence type="inferred from homology"/>
<dbReference type="PANTHER" id="PTHR44252:SF3">
    <property type="entry name" value="D-ERYTHRULOSE REDUCTASE-RELATED"/>
    <property type="match status" value="1"/>
</dbReference>
<evidence type="ECO:0000313" key="4">
    <source>
        <dbReference type="Proteomes" id="UP001217089"/>
    </source>
</evidence>
<name>A0ABQ9FLM8_TEGGR</name>
<dbReference type="Pfam" id="PF00106">
    <property type="entry name" value="adh_short"/>
    <property type="match status" value="1"/>
</dbReference>
<keyword evidence="4" id="KW-1185">Reference proteome</keyword>
<dbReference type="InterPro" id="IPR002347">
    <property type="entry name" value="SDR_fam"/>
</dbReference>
<reference evidence="3 4" key="1">
    <citation type="submission" date="2022-12" db="EMBL/GenBank/DDBJ databases">
        <title>Chromosome-level genome of Tegillarca granosa.</title>
        <authorList>
            <person name="Kim J."/>
        </authorList>
    </citation>
    <scope>NUCLEOTIDE SEQUENCE [LARGE SCALE GENOMIC DNA]</scope>
    <source>
        <strain evidence="3">Teg-2019</strain>
        <tissue evidence="3">Adductor muscle</tissue>
    </source>
</reference>
<organism evidence="3 4">
    <name type="scientific">Tegillarca granosa</name>
    <name type="common">Malaysian cockle</name>
    <name type="synonym">Anadara granosa</name>
    <dbReference type="NCBI Taxonomy" id="220873"/>
    <lineage>
        <taxon>Eukaryota</taxon>
        <taxon>Metazoa</taxon>
        <taxon>Spiralia</taxon>
        <taxon>Lophotrochozoa</taxon>
        <taxon>Mollusca</taxon>
        <taxon>Bivalvia</taxon>
        <taxon>Autobranchia</taxon>
        <taxon>Pteriomorphia</taxon>
        <taxon>Arcoida</taxon>
        <taxon>Arcoidea</taxon>
        <taxon>Arcidae</taxon>
        <taxon>Tegillarca</taxon>
    </lineage>
</organism>